<dbReference type="EMBL" id="CP002824">
    <property type="protein sequence ID" value="AEG99115.1"/>
    <property type="molecule type" value="Genomic_DNA"/>
</dbReference>
<dbReference type="Pfam" id="PF13554">
    <property type="entry name" value="Phage_tail_terminator_5"/>
    <property type="match status" value="1"/>
</dbReference>
<gene>
    <name evidence="1" type="ordered locus">EAE_21050</name>
</gene>
<accession>A0A0H3FTM7</accession>
<dbReference type="eggNOG" id="ENOG5030CXH">
    <property type="taxonomic scope" value="Bacteria"/>
</dbReference>
<dbReference type="KEGG" id="eae:EAE_21050"/>
<proteinExistence type="predicted"/>
<protein>
    <recommendedName>
        <fullName evidence="3">Electron transfer flavoprotein subunit beta</fullName>
    </recommendedName>
</protein>
<name>A0A0H3FTM7_KLEAK</name>
<dbReference type="AlphaFoldDB" id="A0A0H3FTM7"/>
<dbReference type="Proteomes" id="UP000008881">
    <property type="component" value="Chromosome"/>
</dbReference>
<keyword evidence="2" id="KW-1185">Reference proteome</keyword>
<organism evidence="1 2">
    <name type="scientific">Klebsiella aerogenes (strain ATCC 13048 / DSM 30053 / CCUG 1429 / JCM 1235 / KCTC 2190 / NBRC 13534 / NCIMB 10102 / NCTC 10006 / CDC 819-56)</name>
    <name type="common">Enterobacter aerogenes</name>
    <dbReference type="NCBI Taxonomy" id="1028307"/>
    <lineage>
        <taxon>Bacteria</taxon>
        <taxon>Pseudomonadati</taxon>
        <taxon>Pseudomonadota</taxon>
        <taxon>Gammaproteobacteria</taxon>
        <taxon>Enterobacterales</taxon>
        <taxon>Enterobacteriaceae</taxon>
        <taxon>Klebsiella/Raoultella group</taxon>
        <taxon>Klebsiella</taxon>
    </lineage>
</organism>
<dbReference type="RefSeq" id="WP_015705691.1">
    <property type="nucleotide sequence ID" value="NC_015663.1"/>
</dbReference>
<dbReference type="InterPro" id="IPR025395">
    <property type="entry name" value="Phage_tail_terminator-like"/>
</dbReference>
<sequence>MTLTEIRNVVIRRMTTQTAIAQDAVDYPNGPVFDPSGRKIWARLTDIPGQAGANEIGAGPTVHRTGVLIIQLFVPVGSGTLQLTQAADKLTQLFEFQDDGALSYFAVSAIPAGETDGWSQLNLQIPYRAL</sequence>
<dbReference type="Gene3D" id="3.30.2000.20">
    <property type="match status" value="1"/>
</dbReference>
<evidence type="ECO:0000313" key="1">
    <source>
        <dbReference type="EMBL" id="AEG99115.1"/>
    </source>
</evidence>
<dbReference type="OrthoDB" id="6649503at2"/>
<dbReference type="HOGENOM" id="CLU_155032_0_0_6"/>
<dbReference type="GeneID" id="93312388"/>
<reference evidence="1 2" key="1">
    <citation type="journal article" date="2012" name="J. Bacteriol.">
        <title>Complete genome sequence of Enterobacter aerogenes KCTC 2190.</title>
        <authorList>
            <person name="Shin S.H."/>
            <person name="Kim S."/>
            <person name="Kim J.Y."/>
            <person name="Lee S."/>
            <person name="Um Y."/>
            <person name="Oh M.K."/>
            <person name="Kim Y.R."/>
            <person name="Lee J."/>
            <person name="Yang K.S."/>
        </authorList>
    </citation>
    <scope>NUCLEOTIDE SEQUENCE [LARGE SCALE GENOMIC DNA]</scope>
    <source>
        <strain evidence="1 2">KCTC 2190</strain>
    </source>
</reference>
<evidence type="ECO:0008006" key="3">
    <source>
        <dbReference type="Google" id="ProtNLM"/>
    </source>
</evidence>
<evidence type="ECO:0000313" key="2">
    <source>
        <dbReference type="Proteomes" id="UP000008881"/>
    </source>
</evidence>